<reference evidence="3 4" key="2">
    <citation type="submission" date="2020-08" db="EMBL/GenBank/DDBJ databases">
        <authorList>
            <person name="Ueki A."/>
            <person name="Tonouchi A."/>
        </authorList>
    </citation>
    <scope>NUCLEOTIDE SEQUENCE [LARGE SCALE GENOMIC DNA]</scope>
    <source>
        <strain evidence="3 4">CTTW</strain>
    </source>
</reference>
<dbReference type="Pfam" id="PF18983">
    <property type="entry name" value="DUF5717"/>
    <property type="match status" value="1"/>
</dbReference>
<feature type="domain" description="DUF5717" evidence="1">
    <location>
        <begin position="934"/>
        <end position="1229"/>
    </location>
</feature>
<evidence type="ECO:0000259" key="2">
    <source>
        <dbReference type="Pfam" id="PF18984"/>
    </source>
</evidence>
<gene>
    <name evidence="3" type="ORF">bsdcttw_07480</name>
</gene>
<dbReference type="AlphaFoldDB" id="A0A7I8DJ32"/>
<proteinExistence type="predicted"/>
<dbReference type="RefSeq" id="WP_185258108.1">
    <property type="nucleotide sequence ID" value="NZ_AP023368.1"/>
</dbReference>
<organism evidence="3 4">
    <name type="scientific">Anaerocolumna chitinilytica</name>
    <dbReference type="NCBI Taxonomy" id="1727145"/>
    <lineage>
        <taxon>Bacteria</taxon>
        <taxon>Bacillati</taxon>
        <taxon>Bacillota</taxon>
        <taxon>Clostridia</taxon>
        <taxon>Lachnospirales</taxon>
        <taxon>Lachnospiraceae</taxon>
        <taxon>Anaerocolumna</taxon>
    </lineage>
</organism>
<dbReference type="KEGG" id="acht:bsdcttw_07480"/>
<feature type="domain" description="DUF5717" evidence="2">
    <location>
        <begin position="1"/>
        <end position="902"/>
    </location>
</feature>
<dbReference type="Proteomes" id="UP000515703">
    <property type="component" value="Chromosome"/>
</dbReference>
<dbReference type="InterPro" id="IPR043774">
    <property type="entry name" value="DUF5717_C"/>
</dbReference>
<name>A0A7I8DJ32_9FIRM</name>
<evidence type="ECO:0000259" key="1">
    <source>
        <dbReference type="Pfam" id="PF18983"/>
    </source>
</evidence>
<keyword evidence="4" id="KW-1185">Reference proteome</keyword>
<evidence type="ECO:0008006" key="5">
    <source>
        <dbReference type="Google" id="ProtNLM"/>
    </source>
</evidence>
<dbReference type="InterPro" id="IPR043775">
    <property type="entry name" value="DUF5717_N"/>
</dbReference>
<evidence type="ECO:0000313" key="3">
    <source>
        <dbReference type="EMBL" id="BCJ97707.1"/>
    </source>
</evidence>
<reference evidence="3 4" key="1">
    <citation type="submission" date="2020-08" db="EMBL/GenBank/DDBJ databases">
        <title>Draft genome sequencing of an Anaerocolumna strain isolated from anoxic soil subjected to BSD treatment.</title>
        <authorList>
            <person name="Uek A."/>
            <person name="Tonouchi A."/>
        </authorList>
    </citation>
    <scope>NUCLEOTIDE SEQUENCE [LARGE SCALE GENOMIC DNA]</scope>
    <source>
        <strain evidence="3 4">CTTW</strain>
    </source>
</reference>
<protein>
    <recommendedName>
        <fullName evidence="5">DUF5717 domain-containing protein</fullName>
    </recommendedName>
</protein>
<evidence type="ECO:0000313" key="4">
    <source>
        <dbReference type="Proteomes" id="UP000515703"/>
    </source>
</evidence>
<accession>A0A7I8DJ32</accession>
<dbReference type="Pfam" id="PF18984">
    <property type="entry name" value="DUF5717_N"/>
    <property type="match status" value="1"/>
</dbReference>
<sequence length="1232" mass="144133">MKEKIKQLAGGCFEYESPALLLSEEELIITVDAGGCYEGTLTVSNTLRTKITGQIYTSSTFFHIKEKELHGENPTITYTVEAKNLAPGDVIRGFLDIVSDSGEVKVPYIITAEPPFLNSSLGKIKDFFHFTNLAKSDWGEAVKFFKAEEFREFLSYRDRKYLTLYDALRKSRSANLALEEFLVSVHKKNPISFIVDKNILEYEVDTESFMDKVILMKDNWGYEEIRVSCEGEFIIPEHKIIWSDYFVGNTYPLEFVIQPLKMRKGRNYGRIVLSTVHDTVVVEVTALRKGAKDTERLKQRHIRGKVISCVRNYLNFRENRISSEEYIQNTEVELKGLKSGNKEKRLWHKLLEIHLLQIADRETSNIGVSNDTETVDTKASDLEARTALKAVKNEIMDEKQKDMALICGYWYLHALIEKTEEAVETAVREVRNIFHMNSNDYRILWFLLYTDKRFDNNKPQALELLKEQYMSGCRSPYLYFEALIIYKENPVLLTDLTDFEIQVLLFGTKEGFLEDELVRQFTYLAAKRKEFSRGIYFGLTRIYKEYSEKGKKEDQTLLTSILTALISLLIKGHKRGKKYYVWYQEGVKEQLRITELYENYLYSCDEEGQEKLPMQVLLYFIYNSSLQDKKRAFLYAYIIKNKEELSSIYRSYNKKIENFGKKMLKLGAIDRNLSVIYEELVRMDGFSEEIFKDLSNVGFKQELYCNNSNIKGVITLHQETGDEIYSPLVSGCAFIDLYTENHEILLVDNQDNRYAKTIPYTLYPFLGKDSYLTDYLKYENSNPMVLLNFAQKIEAYQKFDEESVRIRRKLLELPFLVDSYRSKLQMELISYYYDNFQADILEDYLREIHLEGLNKADRIKIIELYINRNFYEEAKAALIEYGFEGVQLGRLLKLCNWLLLASEEAVQDSYEEQKTSSETRMTYNDVLGKELASNLSFYIFKAGKYNEEILSYLVKTYEGSTRELYGLWEAACGFEIDTCILEERLLMQMLTTREYLINSPQVFLKYYKKGCNRQLIKAFLSYHAYKYLVNGRILGAEIFQVMRRELIYEENEVCMLALLKKLSKEDCFDESEKEFIDYNLQRFLRRGIVMPFFKDFKGVLPLNGKLLSSSFVEYISNPKGRVFIHYRLEDSEEFTEEEMRDMFQGIHVKDFILFADETLQYYITEGEGPDAAITESGSIKAEQEMSQDEGTPYEGINFMVTALDMGDYESIQEGIRNYSMNRHLMKDLFKAL</sequence>
<dbReference type="EMBL" id="AP023368">
    <property type="protein sequence ID" value="BCJ97707.1"/>
    <property type="molecule type" value="Genomic_DNA"/>
</dbReference>